<sequence length="71" mass="7910">MTNTFDQAENRNEQSELSLGALKPIIPSGDARVDGATERLNELTNLPAIEHVSVFEDVHRRLHDALTDNPE</sequence>
<feature type="region of interest" description="Disordered" evidence="1">
    <location>
        <begin position="1"/>
        <end position="27"/>
    </location>
</feature>
<proteinExistence type="predicted"/>
<protein>
    <submittedName>
        <fullName evidence="2">Unannotated protein</fullName>
    </submittedName>
</protein>
<name>A0A6J6ETN8_9ZZZZ</name>
<accession>A0A6J6ETN8</accession>
<dbReference type="AlphaFoldDB" id="A0A6J6ETN8"/>
<organism evidence="2">
    <name type="scientific">freshwater metagenome</name>
    <dbReference type="NCBI Taxonomy" id="449393"/>
    <lineage>
        <taxon>unclassified sequences</taxon>
        <taxon>metagenomes</taxon>
        <taxon>ecological metagenomes</taxon>
    </lineage>
</organism>
<evidence type="ECO:0000256" key="1">
    <source>
        <dbReference type="SAM" id="MobiDB-lite"/>
    </source>
</evidence>
<gene>
    <name evidence="2" type="ORF">UFOPK1740_00751</name>
</gene>
<evidence type="ECO:0000313" key="2">
    <source>
        <dbReference type="EMBL" id="CAB4578775.1"/>
    </source>
</evidence>
<reference evidence="2" key="1">
    <citation type="submission" date="2020-05" db="EMBL/GenBank/DDBJ databases">
        <authorList>
            <person name="Chiriac C."/>
            <person name="Salcher M."/>
            <person name="Ghai R."/>
            <person name="Kavagutti S V."/>
        </authorList>
    </citation>
    <scope>NUCLEOTIDE SEQUENCE</scope>
</reference>
<dbReference type="EMBL" id="CAEZTU010000030">
    <property type="protein sequence ID" value="CAB4578775.1"/>
    <property type="molecule type" value="Genomic_DNA"/>
</dbReference>